<accession>A0A5P9CPQ5</accession>
<proteinExistence type="inferred from homology"/>
<evidence type="ECO:0000256" key="1">
    <source>
        <dbReference type="ARBA" id="ARBA00007435"/>
    </source>
</evidence>
<dbReference type="Gene3D" id="3.40.1440.10">
    <property type="entry name" value="GIY-YIG endonuclease"/>
    <property type="match status" value="1"/>
</dbReference>
<organism evidence="3 4">
    <name type="scientific">Vibrio aquimaris</name>
    <dbReference type="NCBI Taxonomy" id="2587862"/>
    <lineage>
        <taxon>Bacteria</taxon>
        <taxon>Pseudomonadati</taxon>
        <taxon>Pseudomonadota</taxon>
        <taxon>Gammaproteobacteria</taxon>
        <taxon>Vibrionales</taxon>
        <taxon>Vibrionaceae</taxon>
        <taxon>Vibrio</taxon>
    </lineage>
</organism>
<dbReference type="Proteomes" id="UP000326936">
    <property type="component" value="Plasmid pTHAF100_a"/>
</dbReference>
<dbReference type="PANTHER" id="PTHR34477">
    <property type="entry name" value="UPF0213 PROTEIN YHBQ"/>
    <property type="match status" value="1"/>
</dbReference>
<geneLocation type="plasmid" evidence="4">
    <name>pthaf100_a</name>
</geneLocation>
<keyword evidence="3" id="KW-0614">Plasmid</keyword>
<reference evidence="3 4" key="1">
    <citation type="submission" date="2019-10" db="EMBL/GenBank/DDBJ databases">
        <title>Complete genome sequence of Vibrio sp. strain THAF100, isolated from non-filtered water from the water column of tank 6 of a marine aquarium containing stony-coral fragments. Water maintained at 26 degree C.</title>
        <authorList>
            <person name="Ruckert C."/>
            <person name="Franco A."/>
            <person name="Kalinowski J."/>
            <person name="Glaeser S."/>
        </authorList>
    </citation>
    <scope>NUCLEOTIDE SEQUENCE [LARGE SCALE GENOMIC DNA]</scope>
    <source>
        <strain evidence="3 4">THAF100</strain>
        <plasmid evidence="4">pthaf100_a</plasmid>
    </source>
</reference>
<dbReference type="RefSeq" id="WP_152432016.1">
    <property type="nucleotide sequence ID" value="NZ_CBCSDK010000011.1"/>
</dbReference>
<dbReference type="AlphaFoldDB" id="A0A5P9CPQ5"/>
<dbReference type="EMBL" id="CP045351">
    <property type="protein sequence ID" value="QFT27953.1"/>
    <property type="molecule type" value="Genomic_DNA"/>
</dbReference>
<evidence type="ECO:0000259" key="2">
    <source>
        <dbReference type="PROSITE" id="PS50164"/>
    </source>
</evidence>
<evidence type="ECO:0000313" key="3">
    <source>
        <dbReference type="EMBL" id="QFT27953.1"/>
    </source>
</evidence>
<sequence length="104" mass="11909">MTSEQLKSSCSIWYVYLIRTRFDSLYCGITTDVSHRYLQHCQGLGAKSLKGKGPLTLEWFEAVGKSRSTASKYEYRIKNLSKALKEKLIQKAVVLDELIDIEET</sequence>
<dbReference type="OrthoDB" id="9797095at2"/>
<keyword evidence="4" id="KW-1185">Reference proteome</keyword>
<dbReference type="InterPro" id="IPR000305">
    <property type="entry name" value="GIY-YIG_endonuc"/>
</dbReference>
<dbReference type="PANTHER" id="PTHR34477:SF1">
    <property type="entry name" value="UPF0213 PROTEIN YHBQ"/>
    <property type="match status" value="1"/>
</dbReference>
<evidence type="ECO:0000313" key="4">
    <source>
        <dbReference type="Proteomes" id="UP000326936"/>
    </source>
</evidence>
<dbReference type="Pfam" id="PF01541">
    <property type="entry name" value="GIY-YIG"/>
    <property type="match status" value="1"/>
</dbReference>
<comment type="similarity">
    <text evidence="1">Belongs to the UPF0213 family.</text>
</comment>
<dbReference type="PROSITE" id="PS50164">
    <property type="entry name" value="GIY_YIG"/>
    <property type="match status" value="1"/>
</dbReference>
<protein>
    <submittedName>
        <fullName evidence="3">GIY-YIG nuclease superfamily protein</fullName>
    </submittedName>
</protein>
<dbReference type="InterPro" id="IPR050190">
    <property type="entry name" value="UPF0213_domain"/>
</dbReference>
<feature type="domain" description="GIY-YIG" evidence="2">
    <location>
        <begin position="11"/>
        <end position="87"/>
    </location>
</feature>
<dbReference type="InterPro" id="IPR035901">
    <property type="entry name" value="GIY-YIG_endonuc_sf"/>
</dbReference>
<dbReference type="SUPFAM" id="SSF82771">
    <property type="entry name" value="GIY-YIG endonuclease"/>
    <property type="match status" value="1"/>
</dbReference>
<dbReference type="KEGG" id="vaq:FIV01_16310"/>
<dbReference type="CDD" id="cd10456">
    <property type="entry name" value="GIY-YIG_UPF0213"/>
    <property type="match status" value="1"/>
</dbReference>
<gene>
    <name evidence="3" type="ORF">FIV01_16310</name>
</gene>
<name>A0A5P9CPQ5_9VIBR</name>